<gene>
    <name evidence="5" type="ORF">Tsubulata_022992</name>
</gene>
<keyword evidence="2" id="KW-0808">Transferase</keyword>
<dbReference type="GO" id="GO:0008168">
    <property type="term" value="F:methyltransferase activity"/>
    <property type="evidence" value="ECO:0007669"/>
    <property type="project" value="UniProtKB-KW"/>
</dbReference>
<dbReference type="Gene3D" id="3.40.50.150">
    <property type="entry name" value="Vaccinia Virus protein VP39"/>
    <property type="match status" value="1"/>
</dbReference>
<evidence type="ECO:0008006" key="7">
    <source>
        <dbReference type="Google" id="ProtNLM"/>
    </source>
</evidence>
<evidence type="ECO:0000313" key="6">
    <source>
        <dbReference type="Proteomes" id="UP001141552"/>
    </source>
</evidence>
<dbReference type="Gene3D" id="1.10.1200.270">
    <property type="entry name" value="Methyltransferase, alpha-helical capping domain"/>
    <property type="match status" value="1"/>
</dbReference>
<reference evidence="5" key="1">
    <citation type="submission" date="2022-02" db="EMBL/GenBank/DDBJ databases">
        <authorList>
            <person name="Henning P.M."/>
            <person name="McCubbin A.G."/>
            <person name="Shore J.S."/>
        </authorList>
    </citation>
    <scope>NUCLEOTIDE SEQUENCE</scope>
    <source>
        <strain evidence="5">F60SS</strain>
        <tissue evidence="5">Leaves</tissue>
    </source>
</reference>
<comment type="caution">
    <text evidence="5">The sequence shown here is derived from an EMBL/GenBank/DDBJ whole genome shotgun (WGS) entry which is preliminary data.</text>
</comment>
<keyword evidence="6" id="KW-1185">Reference proteome</keyword>
<keyword evidence="1" id="KW-0489">Methyltransferase</keyword>
<name>A0A9Q0JT06_9ROSI</name>
<dbReference type="OrthoDB" id="841224at2759"/>
<dbReference type="InterPro" id="IPR029063">
    <property type="entry name" value="SAM-dependent_MTases_sf"/>
</dbReference>
<accession>A0A9Q0JT06</accession>
<dbReference type="GO" id="GO:0046872">
    <property type="term" value="F:metal ion binding"/>
    <property type="evidence" value="ECO:0007669"/>
    <property type="project" value="UniProtKB-KW"/>
</dbReference>
<dbReference type="EMBL" id="JAKUCV010000003">
    <property type="protein sequence ID" value="KAJ4851625.1"/>
    <property type="molecule type" value="Genomic_DNA"/>
</dbReference>
<organism evidence="5 6">
    <name type="scientific">Turnera subulata</name>
    <dbReference type="NCBI Taxonomy" id="218843"/>
    <lineage>
        <taxon>Eukaryota</taxon>
        <taxon>Viridiplantae</taxon>
        <taxon>Streptophyta</taxon>
        <taxon>Embryophyta</taxon>
        <taxon>Tracheophyta</taxon>
        <taxon>Spermatophyta</taxon>
        <taxon>Magnoliopsida</taxon>
        <taxon>eudicotyledons</taxon>
        <taxon>Gunneridae</taxon>
        <taxon>Pentapetalae</taxon>
        <taxon>rosids</taxon>
        <taxon>fabids</taxon>
        <taxon>Malpighiales</taxon>
        <taxon>Passifloraceae</taxon>
        <taxon>Turnera</taxon>
    </lineage>
</organism>
<dbReference type="SUPFAM" id="SSF53335">
    <property type="entry name" value="S-adenosyl-L-methionine-dependent methyltransferases"/>
    <property type="match status" value="1"/>
</dbReference>
<evidence type="ECO:0000256" key="4">
    <source>
        <dbReference type="ARBA" id="ARBA00022842"/>
    </source>
</evidence>
<keyword evidence="3" id="KW-0479">Metal-binding</keyword>
<proteinExistence type="predicted"/>
<protein>
    <recommendedName>
        <fullName evidence="7">S-adenosylmethionine-dependent methyltransferase</fullName>
    </recommendedName>
</protein>
<evidence type="ECO:0000256" key="3">
    <source>
        <dbReference type="ARBA" id="ARBA00022723"/>
    </source>
</evidence>
<keyword evidence="4" id="KW-0460">Magnesium</keyword>
<evidence type="ECO:0000256" key="2">
    <source>
        <dbReference type="ARBA" id="ARBA00022679"/>
    </source>
</evidence>
<dbReference type="InterPro" id="IPR042086">
    <property type="entry name" value="MeTrfase_capping"/>
</dbReference>
<dbReference type="Proteomes" id="UP001141552">
    <property type="component" value="Unassembled WGS sequence"/>
</dbReference>
<evidence type="ECO:0000256" key="1">
    <source>
        <dbReference type="ARBA" id="ARBA00022603"/>
    </source>
</evidence>
<dbReference type="AlphaFoldDB" id="A0A9Q0JT06"/>
<evidence type="ECO:0000313" key="5">
    <source>
        <dbReference type="EMBL" id="KAJ4851625.1"/>
    </source>
</evidence>
<dbReference type="Pfam" id="PF03492">
    <property type="entry name" value="Methyltransf_7"/>
    <property type="match status" value="1"/>
</dbReference>
<reference evidence="5" key="2">
    <citation type="journal article" date="2023" name="Plants (Basel)">
        <title>Annotation of the Turnera subulata (Passifloraceae) Draft Genome Reveals the S-Locus Evolved after the Divergence of Turneroideae from Passifloroideae in a Stepwise Manner.</title>
        <authorList>
            <person name="Henning P.M."/>
            <person name="Roalson E.H."/>
            <person name="Mir W."/>
            <person name="McCubbin A.G."/>
            <person name="Shore J.S."/>
        </authorList>
    </citation>
    <scope>NUCLEOTIDE SEQUENCE</scope>
    <source>
        <strain evidence="5">F60SS</strain>
    </source>
</reference>
<dbReference type="InterPro" id="IPR005299">
    <property type="entry name" value="MeTrfase_7"/>
</dbReference>
<dbReference type="PANTHER" id="PTHR31009">
    <property type="entry name" value="S-ADENOSYL-L-METHIONINE:CARBOXYL METHYLTRANSFERASE FAMILY PROTEIN"/>
    <property type="match status" value="1"/>
</dbReference>
<dbReference type="GO" id="GO:0032259">
    <property type="term" value="P:methylation"/>
    <property type="evidence" value="ECO:0007669"/>
    <property type="project" value="UniProtKB-KW"/>
</dbReference>
<sequence length="368" mass="40957">MATKETTLISYPMAGGEGEHSYSQNSNFQRGIVEAAKVFVNLAIEDMLEFSSISSRTCNNTFVIADFGCSTGSNTLIATQNIIKAVKQKHQSQCPNHPPLEFQLFFNDHVNNDFNTLFRNLPPSREFFAAGVPGSFYNRLFPKASLHLGHSSSALHWLSKVPDEVMDVSSPAWNKDSIYCSGVSKEVTKAYVAQFQNDMERFLNARAQEVVGGGLLLLTVAGQTERSIPSQTYGSLMYDILGSCLAEMVQEGLITQDKLEAFNIPTYNPTIKEMEALLQRNAYFSVERIESSPAADMVPLMGSSLIQPLSKLMRAAFGELIIEHFGDNIVDSVFERYPKKLSEILHDLKDKQKNLNIFVVLKRNSSKA</sequence>